<dbReference type="Proteomes" id="UP000536835">
    <property type="component" value="Unassembled WGS sequence"/>
</dbReference>
<organism evidence="2 3">
    <name type="scientific">Parvularcula mediterranea</name>
    <dbReference type="NCBI Taxonomy" id="2732508"/>
    <lineage>
        <taxon>Bacteria</taxon>
        <taxon>Pseudomonadati</taxon>
        <taxon>Pseudomonadota</taxon>
        <taxon>Alphaproteobacteria</taxon>
        <taxon>Parvularculales</taxon>
        <taxon>Parvularculaceae</taxon>
        <taxon>Parvularcula</taxon>
    </lineage>
</organism>
<keyword evidence="3" id="KW-1185">Reference proteome</keyword>
<dbReference type="RefSeq" id="WP_173200429.1">
    <property type="nucleotide sequence ID" value="NZ_JABFCX010000003.1"/>
</dbReference>
<gene>
    <name evidence="2" type="ORF">HK107_12885</name>
</gene>
<evidence type="ECO:0000313" key="2">
    <source>
        <dbReference type="EMBL" id="NNU17220.1"/>
    </source>
</evidence>
<proteinExistence type="predicted"/>
<evidence type="ECO:0000313" key="3">
    <source>
        <dbReference type="Proteomes" id="UP000536835"/>
    </source>
</evidence>
<reference evidence="2 3" key="1">
    <citation type="submission" date="2020-05" db="EMBL/GenBank/DDBJ databases">
        <title>Parvularcula mediterraneae sp. nov., isolated from polypropylene straw from shallow seawater of the seashore of Laganas in Zakynthos island, Greece.</title>
        <authorList>
            <person name="Szabo I."/>
            <person name="Al-Omari J."/>
            <person name="Rado J."/>
            <person name="Szerdahelyi G.S."/>
        </authorList>
    </citation>
    <scope>NUCLEOTIDE SEQUENCE [LARGE SCALE GENOMIC DNA]</scope>
    <source>
        <strain evidence="2 3">ZS-1/3</strain>
    </source>
</reference>
<keyword evidence="1" id="KW-1133">Transmembrane helix</keyword>
<evidence type="ECO:0000256" key="1">
    <source>
        <dbReference type="SAM" id="Phobius"/>
    </source>
</evidence>
<accession>A0A7Y3RP68</accession>
<dbReference type="AlphaFoldDB" id="A0A7Y3RP68"/>
<dbReference type="EMBL" id="JABFCX010000003">
    <property type="protein sequence ID" value="NNU17220.1"/>
    <property type="molecule type" value="Genomic_DNA"/>
</dbReference>
<feature type="transmembrane region" description="Helical" evidence="1">
    <location>
        <begin position="12"/>
        <end position="31"/>
    </location>
</feature>
<sequence>MAKKMGKKERQQRAEGFFMIMGGIVLCLPGVFYGLQAWPFILGGVILIPLGIWRRSSAMR</sequence>
<keyword evidence="1" id="KW-0812">Transmembrane</keyword>
<name>A0A7Y3RP68_9PROT</name>
<comment type="caution">
    <text evidence="2">The sequence shown here is derived from an EMBL/GenBank/DDBJ whole genome shotgun (WGS) entry which is preliminary data.</text>
</comment>
<feature type="transmembrane region" description="Helical" evidence="1">
    <location>
        <begin position="37"/>
        <end position="53"/>
    </location>
</feature>
<keyword evidence="1" id="KW-0472">Membrane</keyword>
<protein>
    <submittedName>
        <fullName evidence="2">Uncharacterized protein</fullName>
    </submittedName>
</protein>